<evidence type="ECO:0000256" key="1">
    <source>
        <dbReference type="ARBA" id="ARBA00023157"/>
    </source>
</evidence>
<accession>A0A7R8UQC5</accession>
<keyword evidence="4" id="KW-1185">Reference proteome</keyword>
<dbReference type="InterPro" id="IPR036179">
    <property type="entry name" value="Ig-like_dom_sf"/>
</dbReference>
<dbReference type="InterPro" id="IPR013783">
    <property type="entry name" value="Ig-like_fold"/>
</dbReference>
<reference evidence="3 4" key="1">
    <citation type="submission" date="2020-11" db="EMBL/GenBank/DDBJ databases">
        <authorList>
            <person name="Wallbank WR R."/>
            <person name="Pardo Diaz C."/>
            <person name="Kozak K."/>
            <person name="Martin S."/>
            <person name="Jiggins C."/>
            <person name="Moest M."/>
            <person name="Warren A I."/>
            <person name="Generalovic N T."/>
            <person name="Byers J.R.P. K."/>
            <person name="Montejo-Kovacevich G."/>
            <person name="Yen C E."/>
        </authorList>
    </citation>
    <scope>NUCLEOTIDE SEQUENCE [LARGE SCALE GENOMIC DNA]</scope>
</reference>
<organism evidence="3 4">
    <name type="scientific">Hermetia illucens</name>
    <name type="common">Black soldier fly</name>
    <dbReference type="NCBI Taxonomy" id="343691"/>
    <lineage>
        <taxon>Eukaryota</taxon>
        <taxon>Metazoa</taxon>
        <taxon>Ecdysozoa</taxon>
        <taxon>Arthropoda</taxon>
        <taxon>Hexapoda</taxon>
        <taxon>Insecta</taxon>
        <taxon>Pterygota</taxon>
        <taxon>Neoptera</taxon>
        <taxon>Endopterygota</taxon>
        <taxon>Diptera</taxon>
        <taxon>Brachycera</taxon>
        <taxon>Stratiomyomorpha</taxon>
        <taxon>Stratiomyidae</taxon>
        <taxon>Hermetiinae</taxon>
        <taxon>Hermetia</taxon>
    </lineage>
</organism>
<dbReference type="EMBL" id="LR899011">
    <property type="protein sequence ID" value="CAD7085092.1"/>
    <property type="molecule type" value="Genomic_DNA"/>
</dbReference>
<dbReference type="OrthoDB" id="6343941at2759"/>
<dbReference type="Pfam" id="PF08205">
    <property type="entry name" value="C2-set_2"/>
    <property type="match status" value="1"/>
</dbReference>
<evidence type="ECO:0000313" key="4">
    <source>
        <dbReference type="Proteomes" id="UP000594454"/>
    </source>
</evidence>
<dbReference type="AlphaFoldDB" id="A0A7R8UQC5"/>
<protein>
    <recommendedName>
        <fullName evidence="2">Ig-like domain-containing protein</fullName>
    </recommendedName>
</protein>
<dbReference type="PROSITE" id="PS50835">
    <property type="entry name" value="IG_LIKE"/>
    <property type="match status" value="1"/>
</dbReference>
<dbReference type="PANTHER" id="PTHR21261:SF17">
    <property type="entry name" value="BEAT VI"/>
    <property type="match status" value="1"/>
</dbReference>
<dbReference type="Gene3D" id="2.60.40.10">
    <property type="entry name" value="Immunoglobulins"/>
    <property type="match status" value="2"/>
</dbReference>
<dbReference type="PANTHER" id="PTHR21261">
    <property type="entry name" value="BEAT PROTEIN"/>
    <property type="match status" value="1"/>
</dbReference>
<dbReference type="FunCoup" id="A0A7R8UQC5">
    <property type="interactions" value="70"/>
</dbReference>
<evidence type="ECO:0000259" key="2">
    <source>
        <dbReference type="PROSITE" id="PS50835"/>
    </source>
</evidence>
<keyword evidence="1" id="KW-1015">Disulfide bond</keyword>
<name>A0A7R8UQC5_HERIL</name>
<dbReference type="InParanoid" id="A0A7R8UQC5"/>
<sequence length="309" mass="34755">MCVLIRGVVDLFTAFCLRDLKIFVPDAVVAGTAARLSCQYDLEQAALYSVRWYFDTEEFYRYVPKESPPGRAFPASGLNVDLSTSDSHAVTLRSVTKDLTGNFQCEVSEDAPLFHTDIRLAHMQVIELPKADPFLQIDKQIIGPTDFFKAICTVGKSYPPANITWFVNGRRVYKSPFQRISYHPQEGSSTFSTLEMYPHSQIMQSIFQPTPKFHTSILVLCEVSILRIYQRNVQQRIFLSRMALTTMSPNLLGLEGSKRGNEPDNSPLTGGANGVHPQGLVLWIRVTISLGLSIPLKLIFNQHKSMYVT</sequence>
<gene>
    <name evidence="3" type="ORF">HERILL_LOCUS7956</name>
</gene>
<dbReference type="FunFam" id="2.60.40.10:FF:000437">
    <property type="entry name" value="Beat-IIIc, isoform A"/>
    <property type="match status" value="1"/>
</dbReference>
<proteinExistence type="predicted"/>
<dbReference type="InterPro" id="IPR007110">
    <property type="entry name" value="Ig-like_dom"/>
</dbReference>
<feature type="domain" description="Ig-like" evidence="2">
    <location>
        <begin position="31"/>
        <end position="121"/>
    </location>
</feature>
<dbReference type="SUPFAM" id="SSF48726">
    <property type="entry name" value="Immunoglobulin"/>
    <property type="match status" value="1"/>
</dbReference>
<evidence type="ECO:0000313" key="3">
    <source>
        <dbReference type="EMBL" id="CAD7085092.1"/>
    </source>
</evidence>
<dbReference type="InterPro" id="IPR013162">
    <property type="entry name" value="CD80_C2-set"/>
</dbReference>
<dbReference type="Proteomes" id="UP000594454">
    <property type="component" value="Chromosome 3"/>
</dbReference>